<keyword evidence="1" id="KW-0812">Transmembrane</keyword>
<protein>
    <submittedName>
        <fullName evidence="2">Uncharacterized protein</fullName>
    </submittedName>
</protein>
<dbReference type="Proteomes" id="UP001141629">
    <property type="component" value="Unassembled WGS sequence"/>
</dbReference>
<reference evidence="2" key="2">
    <citation type="journal article" date="2022" name="BMC Genomics">
        <title>Comparative genome analysis of mycobacteria focusing on tRNA and non-coding RNA.</title>
        <authorList>
            <person name="Behra P.R.K."/>
            <person name="Pettersson B.M.F."/>
            <person name="Ramesh M."/>
            <person name="Das S."/>
            <person name="Dasgupta S."/>
            <person name="Kirsebom L.A."/>
        </authorList>
    </citation>
    <scope>NUCLEOTIDE SEQUENCE</scope>
    <source>
        <strain evidence="2">DSM 44838</strain>
    </source>
</reference>
<keyword evidence="3" id="KW-1185">Reference proteome</keyword>
<comment type="caution">
    <text evidence="2">The sequence shown here is derived from an EMBL/GenBank/DDBJ whole genome shotgun (WGS) entry which is preliminary data.</text>
</comment>
<keyword evidence="1" id="KW-1133">Transmembrane helix</keyword>
<proteinExistence type="predicted"/>
<name>A0A9X2YLC4_9MYCO</name>
<accession>A0A9X2YLC4</accession>
<sequence length="425" mass="43500">MSRGAAPPLKVPRQASRRRSARLAAGVAVGAVVGAAVGGLCFSALGTESTATALVRITPPAELTALATGADRSTPDTEAYVTQYVAGEVAFLSGTGFTRAVGASLGQNDSAKVDVLQEKGSAVIDFSGSAASDAEAIRLVQAAIDVYRGQVGERSKRQLLTILPALDAWEAEANAAGDLARVRDVRTVRESIDLAAGTPATIAVLQAPTAQGASESRWLLGAVLGALIGASLVPLRQFARRRKTGYLAAANDVVAYVDRVIGPTVDLDEVARLDQSGVLGRTLLAQCTSPGPARIVVVIGASSSSGAEVVASLLAAAAAEGGPVKFIRLQDESSSPFGAVEDGATVVVDAGALGDSWLLSEAVRHATDLIVVARLDVDTVQQLYLVRSATSASSRGLAAIVTYRPRHRPPRHGSGVVAATTSTHT</sequence>
<dbReference type="RefSeq" id="WP_263996239.1">
    <property type="nucleotide sequence ID" value="NZ_JACKVK010000008.1"/>
</dbReference>
<evidence type="ECO:0000313" key="2">
    <source>
        <dbReference type="EMBL" id="MCV7421467.1"/>
    </source>
</evidence>
<evidence type="ECO:0000256" key="1">
    <source>
        <dbReference type="SAM" id="Phobius"/>
    </source>
</evidence>
<gene>
    <name evidence="2" type="ORF">H7K45_13020</name>
</gene>
<keyword evidence="1" id="KW-0472">Membrane</keyword>
<feature type="transmembrane region" description="Helical" evidence="1">
    <location>
        <begin position="21"/>
        <end position="45"/>
    </location>
</feature>
<reference evidence="2" key="1">
    <citation type="submission" date="2020-07" db="EMBL/GenBank/DDBJ databases">
        <authorList>
            <person name="Pettersson B.M.F."/>
            <person name="Behra P.R.K."/>
            <person name="Ramesh M."/>
            <person name="Das S."/>
            <person name="Dasgupta S."/>
            <person name="Kirsebom L.A."/>
        </authorList>
    </citation>
    <scope>NUCLEOTIDE SEQUENCE</scope>
    <source>
        <strain evidence="2">DSM 44838</strain>
    </source>
</reference>
<dbReference type="EMBL" id="JACKVK010000008">
    <property type="protein sequence ID" value="MCV7421467.1"/>
    <property type="molecule type" value="Genomic_DNA"/>
</dbReference>
<dbReference type="AlphaFoldDB" id="A0A9X2YLC4"/>
<organism evidence="2 3">
    <name type="scientific">Mycobacterium yunnanensis</name>
    <dbReference type="NCBI Taxonomy" id="368477"/>
    <lineage>
        <taxon>Bacteria</taxon>
        <taxon>Bacillati</taxon>
        <taxon>Actinomycetota</taxon>
        <taxon>Actinomycetes</taxon>
        <taxon>Mycobacteriales</taxon>
        <taxon>Mycobacteriaceae</taxon>
        <taxon>Mycobacterium</taxon>
    </lineage>
</organism>
<evidence type="ECO:0000313" key="3">
    <source>
        <dbReference type="Proteomes" id="UP001141629"/>
    </source>
</evidence>